<dbReference type="AlphaFoldDB" id="A0A4P9J2Z7"/>
<dbReference type="InterPro" id="IPR038063">
    <property type="entry name" value="Transpep_catalytic_dom"/>
</dbReference>
<comment type="similarity">
    <text evidence="2">Belongs to the YkuD family.</text>
</comment>
<dbReference type="PANTHER" id="PTHR41533:SF2">
    <property type="entry name" value="BLR7131 PROTEIN"/>
    <property type="match status" value="1"/>
</dbReference>
<feature type="chain" id="PRO_5020608841" evidence="8">
    <location>
        <begin position="37"/>
        <end position="441"/>
    </location>
</feature>
<dbReference type="GO" id="GO:0071555">
    <property type="term" value="P:cell wall organization"/>
    <property type="evidence" value="ECO:0007669"/>
    <property type="project" value="UniProtKB-UniRule"/>
</dbReference>
<dbReference type="Proteomes" id="UP000310065">
    <property type="component" value="Chromosome L1"/>
</dbReference>
<dbReference type="Pfam" id="PF01471">
    <property type="entry name" value="PG_binding_1"/>
    <property type="match status" value="1"/>
</dbReference>
<evidence type="ECO:0000256" key="6">
    <source>
        <dbReference type="ARBA" id="ARBA00023316"/>
    </source>
</evidence>
<evidence type="ECO:0000256" key="7">
    <source>
        <dbReference type="PROSITE-ProRule" id="PRU01373"/>
    </source>
</evidence>
<dbReference type="RefSeq" id="WP_138489532.1">
    <property type="nucleotide sequence ID" value="NZ_CP040558.1"/>
</dbReference>
<feature type="domain" description="L,D-TPase catalytic" evidence="9">
    <location>
        <begin position="196"/>
        <end position="374"/>
    </location>
</feature>
<organism evidence="10 11">
    <name type="scientific">Pseudoalteromonas distincta</name>
    <dbReference type="NCBI Taxonomy" id="77608"/>
    <lineage>
        <taxon>Bacteria</taxon>
        <taxon>Pseudomonadati</taxon>
        <taxon>Pseudomonadota</taxon>
        <taxon>Gammaproteobacteria</taxon>
        <taxon>Alteromonadales</taxon>
        <taxon>Pseudoalteromonadaceae</taxon>
        <taxon>Pseudoalteromonas</taxon>
    </lineage>
</organism>
<dbReference type="InterPro" id="IPR052905">
    <property type="entry name" value="LD-transpeptidase_YkuD-like"/>
</dbReference>
<dbReference type="InterPro" id="IPR036365">
    <property type="entry name" value="PGBD-like_sf"/>
</dbReference>
<keyword evidence="8" id="KW-0732">Signal</keyword>
<dbReference type="SUPFAM" id="SSF47090">
    <property type="entry name" value="PGBD-like"/>
    <property type="match status" value="1"/>
</dbReference>
<evidence type="ECO:0000313" key="10">
    <source>
        <dbReference type="EMBL" id="QCU75024.1"/>
    </source>
</evidence>
<dbReference type="GO" id="GO:0008360">
    <property type="term" value="P:regulation of cell shape"/>
    <property type="evidence" value="ECO:0007669"/>
    <property type="project" value="UniProtKB-UniRule"/>
</dbReference>
<feature type="active site" description="Nucleophile" evidence="7">
    <location>
        <position position="350"/>
    </location>
</feature>
<evidence type="ECO:0000256" key="4">
    <source>
        <dbReference type="ARBA" id="ARBA00022960"/>
    </source>
</evidence>
<feature type="active site" description="Proton donor/acceptor" evidence="7">
    <location>
        <position position="331"/>
    </location>
</feature>
<feature type="signal peptide" evidence="8">
    <location>
        <begin position="1"/>
        <end position="36"/>
    </location>
</feature>
<dbReference type="InterPro" id="IPR036366">
    <property type="entry name" value="PGBDSf"/>
</dbReference>
<dbReference type="GeneID" id="88776260"/>
<dbReference type="Gene3D" id="1.10.101.10">
    <property type="entry name" value="PGBD-like superfamily/PGBD"/>
    <property type="match status" value="1"/>
</dbReference>
<proteinExistence type="inferred from homology"/>
<comment type="pathway">
    <text evidence="1 7">Cell wall biogenesis; peptidoglycan biosynthesis.</text>
</comment>
<dbReference type="EMBL" id="CP040558">
    <property type="protein sequence ID" value="QCU75024.1"/>
    <property type="molecule type" value="Genomic_DNA"/>
</dbReference>
<protein>
    <submittedName>
        <fullName evidence="10">Murein L,D-transpeptidase</fullName>
    </submittedName>
</protein>
<accession>A0A4P9J2Z7</accession>
<evidence type="ECO:0000259" key="9">
    <source>
        <dbReference type="PROSITE" id="PS52029"/>
    </source>
</evidence>
<gene>
    <name evidence="10" type="ORF">FFU37_11400</name>
</gene>
<dbReference type="UniPathway" id="UPA00219"/>
<name>A0A4P9J2Z7_9GAMM</name>
<dbReference type="KEGG" id="pdv:FFU37_11400"/>
<evidence type="ECO:0000256" key="2">
    <source>
        <dbReference type="ARBA" id="ARBA00005992"/>
    </source>
</evidence>
<dbReference type="PROSITE" id="PS52029">
    <property type="entry name" value="LD_TPASE"/>
    <property type="match status" value="1"/>
</dbReference>
<dbReference type="SUPFAM" id="SSF141523">
    <property type="entry name" value="L,D-transpeptidase catalytic domain-like"/>
    <property type="match status" value="1"/>
</dbReference>
<dbReference type="PANTHER" id="PTHR41533">
    <property type="entry name" value="L,D-TRANSPEPTIDASE HI_1667-RELATED"/>
    <property type="match status" value="1"/>
</dbReference>
<keyword evidence="6 7" id="KW-0961">Cell wall biogenesis/degradation</keyword>
<dbReference type="GO" id="GO:0004180">
    <property type="term" value="F:carboxypeptidase activity"/>
    <property type="evidence" value="ECO:0007669"/>
    <property type="project" value="UniProtKB-ARBA"/>
</dbReference>
<keyword evidence="3" id="KW-0808">Transferase</keyword>
<dbReference type="CDD" id="cd16913">
    <property type="entry name" value="YkuD_like"/>
    <property type="match status" value="1"/>
</dbReference>
<evidence type="ECO:0000256" key="3">
    <source>
        <dbReference type="ARBA" id="ARBA00022679"/>
    </source>
</evidence>
<dbReference type="Pfam" id="PF03734">
    <property type="entry name" value="YkuD"/>
    <property type="match status" value="1"/>
</dbReference>
<keyword evidence="5 7" id="KW-0573">Peptidoglycan synthesis</keyword>
<dbReference type="Gene3D" id="2.40.440.10">
    <property type="entry name" value="L,D-transpeptidase catalytic domain-like"/>
    <property type="match status" value="1"/>
</dbReference>
<keyword evidence="4 7" id="KW-0133">Cell shape</keyword>
<evidence type="ECO:0000313" key="11">
    <source>
        <dbReference type="Proteomes" id="UP000310065"/>
    </source>
</evidence>
<dbReference type="GO" id="GO:0009252">
    <property type="term" value="P:peptidoglycan biosynthetic process"/>
    <property type="evidence" value="ECO:0007669"/>
    <property type="project" value="UniProtKB-UniPathway"/>
</dbReference>
<evidence type="ECO:0000256" key="8">
    <source>
        <dbReference type="SAM" id="SignalP"/>
    </source>
</evidence>
<evidence type="ECO:0000256" key="5">
    <source>
        <dbReference type="ARBA" id="ARBA00022984"/>
    </source>
</evidence>
<dbReference type="InterPro" id="IPR002477">
    <property type="entry name" value="Peptidoglycan-bd-like"/>
</dbReference>
<sequence length="441" mass="50317">MKGSFSNQAHTKAKGFTLITALFIGMSGLCSAPTLAANELESVVLANSSLAAYNSQSYMQADDTYYFDQYSAQLIERTEKAINWYQEIVNKGGFTHLYNDELLELGSNNKQVSLLAQRLYQERDLKTNVCDEVICTFDKDIEQAVKQFQSRHGLKVDGRVGKRTFASLNVPAQQKLDKLKLNFYRITNFAGASDEQYVYVNIPEYSLRFVKAGDVKLKNNVIVGKPSWETPAFSDEIEKFVVNPEWRIPTSIATKEIAPKVAEDPDYLVKNNIEIRKNSYLDSQTVNPSNIDWDSIKPYQFDHFLVKRAGEENPLGEVKYLFPNAEAIYVHDTPAKHRFSQANRALSHGCIRIEKPFSLAREIIKYEGEAQTLNNMDTALAQNSTQTFYLDEPLPIHLVYWTAWVDENKLVNFRDDIYQRDKKALLKNDEQSVIAALLKNK</sequence>
<reference evidence="10 11" key="1">
    <citation type="submission" date="2019-05" db="EMBL/GenBank/DDBJ databases">
        <title>Complete genome sequence of Pseudoalteromonas sp. 16-SW-7(T) isolated from the Okhotsk Sea, Russia.</title>
        <authorList>
            <person name="Nguyen T.H."/>
            <person name="Nedashkovskaya O.I."/>
            <person name="Kim S.-G."/>
        </authorList>
    </citation>
    <scope>NUCLEOTIDE SEQUENCE [LARGE SCALE GENOMIC DNA]</scope>
    <source>
        <strain evidence="10 11">16-SW-7</strain>
    </source>
</reference>
<dbReference type="InterPro" id="IPR005490">
    <property type="entry name" value="LD_TPept_cat_dom"/>
</dbReference>
<evidence type="ECO:0000256" key="1">
    <source>
        <dbReference type="ARBA" id="ARBA00004752"/>
    </source>
</evidence>
<dbReference type="GO" id="GO:0016740">
    <property type="term" value="F:transferase activity"/>
    <property type="evidence" value="ECO:0007669"/>
    <property type="project" value="UniProtKB-KW"/>
</dbReference>